<dbReference type="RefSeq" id="WP_163771177.1">
    <property type="nucleotide sequence ID" value="NZ_JAAGXA010000003.1"/>
</dbReference>
<organism evidence="2 3">
    <name type="scientific">Nocardioides zeae</name>
    <dbReference type="NCBI Taxonomy" id="1457234"/>
    <lineage>
        <taxon>Bacteria</taxon>
        <taxon>Bacillati</taxon>
        <taxon>Actinomycetota</taxon>
        <taxon>Actinomycetes</taxon>
        <taxon>Propionibacteriales</taxon>
        <taxon>Nocardioidaceae</taxon>
        <taxon>Nocardioides</taxon>
    </lineage>
</organism>
<feature type="compositionally biased region" description="Polar residues" evidence="1">
    <location>
        <begin position="1"/>
        <end position="18"/>
    </location>
</feature>
<name>A0A6P0HHT7_9ACTN</name>
<evidence type="ECO:0000313" key="3">
    <source>
        <dbReference type="Proteomes" id="UP000468687"/>
    </source>
</evidence>
<comment type="caution">
    <text evidence="2">The sequence shown here is derived from an EMBL/GenBank/DDBJ whole genome shotgun (WGS) entry which is preliminary data.</text>
</comment>
<feature type="region of interest" description="Disordered" evidence="1">
    <location>
        <begin position="1"/>
        <end position="47"/>
    </location>
</feature>
<protein>
    <submittedName>
        <fullName evidence="2">Uncharacterized protein</fullName>
    </submittedName>
</protein>
<feature type="compositionally biased region" description="Basic and acidic residues" evidence="1">
    <location>
        <begin position="20"/>
        <end position="34"/>
    </location>
</feature>
<dbReference type="EMBL" id="JAAGXA010000003">
    <property type="protein sequence ID" value="NEN77814.1"/>
    <property type="molecule type" value="Genomic_DNA"/>
</dbReference>
<evidence type="ECO:0000256" key="1">
    <source>
        <dbReference type="SAM" id="MobiDB-lite"/>
    </source>
</evidence>
<accession>A0A6P0HHT7</accession>
<dbReference type="AlphaFoldDB" id="A0A6P0HHT7"/>
<evidence type="ECO:0000313" key="2">
    <source>
        <dbReference type="EMBL" id="NEN77814.1"/>
    </source>
</evidence>
<dbReference type="Proteomes" id="UP000468687">
    <property type="component" value="Unassembled WGS sequence"/>
</dbReference>
<reference evidence="2 3" key="1">
    <citation type="journal article" date="2014" name="Int. J. Syst. Evol. Microbiol.">
        <title>Nocardioides zeae sp. nov., isolated from the stem of Zea mays.</title>
        <authorList>
            <person name="Glaeser S.P."/>
            <person name="McInroy J.A."/>
            <person name="Busse H.J."/>
            <person name="Kampfer P."/>
        </authorList>
    </citation>
    <scope>NUCLEOTIDE SEQUENCE [LARGE SCALE GENOMIC DNA]</scope>
    <source>
        <strain evidence="2 3">JCM 30728</strain>
    </source>
</reference>
<keyword evidence="3" id="KW-1185">Reference proteome</keyword>
<gene>
    <name evidence="2" type="ORF">G3T38_05935</name>
</gene>
<proteinExistence type="predicted"/>
<sequence>MNAQSTPKRKITVQSSGSRARGELRVAGETREAKVVSPERSFSYSSY</sequence>